<feature type="chain" id="PRO_5038657900" description="Lipoprotein" evidence="1">
    <location>
        <begin position="20"/>
        <end position="185"/>
    </location>
</feature>
<organism evidence="2 3">
    <name type="scientific">Dactylosporangium sucinum</name>
    <dbReference type="NCBI Taxonomy" id="1424081"/>
    <lineage>
        <taxon>Bacteria</taxon>
        <taxon>Bacillati</taxon>
        <taxon>Actinomycetota</taxon>
        <taxon>Actinomycetes</taxon>
        <taxon>Micromonosporales</taxon>
        <taxon>Micromonosporaceae</taxon>
        <taxon>Dactylosporangium</taxon>
    </lineage>
</organism>
<evidence type="ECO:0008006" key="4">
    <source>
        <dbReference type="Google" id="ProtNLM"/>
    </source>
</evidence>
<evidence type="ECO:0000313" key="3">
    <source>
        <dbReference type="Proteomes" id="UP000642070"/>
    </source>
</evidence>
<dbReference type="AlphaFoldDB" id="A0A917X1Y0"/>
<name>A0A917X1Y0_9ACTN</name>
<comment type="caution">
    <text evidence="2">The sequence shown here is derived from an EMBL/GenBank/DDBJ whole genome shotgun (WGS) entry which is preliminary data.</text>
</comment>
<gene>
    <name evidence="2" type="ORF">GCM10007977_065550</name>
</gene>
<keyword evidence="1" id="KW-0732">Signal</keyword>
<proteinExistence type="predicted"/>
<reference evidence="2" key="2">
    <citation type="submission" date="2020-09" db="EMBL/GenBank/DDBJ databases">
        <authorList>
            <person name="Sun Q."/>
            <person name="Ohkuma M."/>
        </authorList>
    </citation>
    <scope>NUCLEOTIDE SEQUENCE</scope>
    <source>
        <strain evidence="2">JCM 19831</strain>
    </source>
</reference>
<accession>A0A917X1Y0</accession>
<dbReference type="PROSITE" id="PS51257">
    <property type="entry name" value="PROKAR_LIPOPROTEIN"/>
    <property type="match status" value="1"/>
</dbReference>
<sequence length="185" mass="20114">MKRLALSIALLGLTLTACSEPASDTPTPAASATSKAAAFPKGETGAKALMEALRAADGAETVKTLQPTAADYAAVFTKDLASKAESFYKTKLWNGEKVELAGSAAQTDLKIYQATTEDIRKWTPAVERDFPGGYEKLGAHLQPGLTVYRWKYTEPGEDSGRAYEGLVYVNDHWIWVPKAWEILEQ</sequence>
<keyword evidence="3" id="KW-1185">Reference proteome</keyword>
<feature type="signal peptide" evidence="1">
    <location>
        <begin position="1"/>
        <end position="19"/>
    </location>
</feature>
<dbReference type="EMBL" id="BMPI01000037">
    <property type="protein sequence ID" value="GGM54760.1"/>
    <property type="molecule type" value="Genomic_DNA"/>
</dbReference>
<evidence type="ECO:0000256" key="1">
    <source>
        <dbReference type="SAM" id="SignalP"/>
    </source>
</evidence>
<evidence type="ECO:0000313" key="2">
    <source>
        <dbReference type="EMBL" id="GGM54760.1"/>
    </source>
</evidence>
<dbReference type="Proteomes" id="UP000642070">
    <property type="component" value="Unassembled WGS sequence"/>
</dbReference>
<protein>
    <recommendedName>
        <fullName evidence="4">Lipoprotein</fullName>
    </recommendedName>
</protein>
<dbReference type="RefSeq" id="WP_190253864.1">
    <property type="nucleotide sequence ID" value="NZ_BMPI01000037.1"/>
</dbReference>
<reference evidence="2" key="1">
    <citation type="journal article" date="2014" name="Int. J. Syst. Evol. Microbiol.">
        <title>Complete genome sequence of Corynebacterium casei LMG S-19264T (=DSM 44701T), isolated from a smear-ripened cheese.</title>
        <authorList>
            <consortium name="US DOE Joint Genome Institute (JGI-PGF)"/>
            <person name="Walter F."/>
            <person name="Albersmeier A."/>
            <person name="Kalinowski J."/>
            <person name="Ruckert C."/>
        </authorList>
    </citation>
    <scope>NUCLEOTIDE SEQUENCE</scope>
    <source>
        <strain evidence="2">JCM 19831</strain>
    </source>
</reference>